<comment type="caution">
    <text evidence="1">The sequence shown here is derived from an EMBL/GenBank/DDBJ whole genome shotgun (WGS) entry which is preliminary data.</text>
</comment>
<dbReference type="Proteomes" id="UP001143856">
    <property type="component" value="Unassembled WGS sequence"/>
</dbReference>
<evidence type="ECO:0000313" key="1">
    <source>
        <dbReference type="EMBL" id="KAJ2998277.1"/>
    </source>
</evidence>
<gene>
    <name evidence="1" type="ORF">NUW58_g369</name>
</gene>
<organism evidence="1 2">
    <name type="scientific">Xylaria curta</name>
    <dbReference type="NCBI Taxonomy" id="42375"/>
    <lineage>
        <taxon>Eukaryota</taxon>
        <taxon>Fungi</taxon>
        <taxon>Dikarya</taxon>
        <taxon>Ascomycota</taxon>
        <taxon>Pezizomycotina</taxon>
        <taxon>Sordariomycetes</taxon>
        <taxon>Xylariomycetidae</taxon>
        <taxon>Xylariales</taxon>
        <taxon>Xylariaceae</taxon>
        <taxon>Xylaria</taxon>
    </lineage>
</organism>
<protein>
    <submittedName>
        <fullName evidence="1">Uncharacterized protein</fullName>
    </submittedName>
</protein>
<reference evidence="1" key="1">
    <citation type="submission" date="2022-10" db="EMBL/GenBank/DDBJ databases">
        <title>Genome Sequence of Xylaria curta.</title>
        <authorList>
            <person name="Buettner E."/>
        </authorList>
    </citation>
    <scope>NUCLEOTIDE SEQUENCE</scope>
    <source>
        <strain evidence="1">Babe10</strain>
    </source>
</reference>
<dbReference type="EMBL" id="JAPDGR010000031">
    <property type="protein sequence ID" value="KAJ2998277.1"/>
    <property type="molecule type" value="Genomic_DNA"/>
</dbReference>
<keyword evidence="2" id="KW-1185">Reference proteome</keyword>
<accession>A0ACC1PPJ3</accession>
<sequence length="388" mass="44700">MDVQLNLSNDGYKFSHGGRTHIPEEFRGRIISNMYVEFLQTNKSYISVEIRNAAKNHAVLHDFTFPIYGFKGASIGLLPNVATQGTVLHDGRTYQPAQLFVKTVRYQGAHQRTARTYQIDFLPDITLDALLHLIEGNSLQFFSFVELDVNKFFGCRDFITDLGAKLVSKIFSALDNTVRKYADYRERKSDKGCCLFQLKEDTNVSEYNLAERNRWGLPLRTFRVPCRGESLGLLVHRADVKLLSENEPYLNDENGTHFPCDAILCETRWESRFEMFENSTLLELGLPYPKNIEPQKETAKWDKLVGNADEQILKRFVMLGNPLKYYYKYETRTPYRLYRTIAPLHDDPILLMNHIVAGAKLFAAEAQAIWAVACWDNAFKLPSGRERK</sequence>
<proteinExistence type="predicted"/>
<evidence type="ECO:0000313" key="2">
    <source>
        <dbReference type="Proteomes" id="UP001143856"/>
    </source>
</evidence>
<name>A0ACC1PPJ3_9PEZI</name>